<dbReference type="InterPro" id="IPR036397">
    <property type="entry name" value="RNaseH_sf"/>
</dbReference>
<name>A0A5N7MUL2_9HYPH</name>
<gene>
    <name evidence="1" type="ORF">FS320_38275</name>
</gene>
<dbReference type="AlphaFoldDB" id="A0A5N7MUL2"/>
<sequence>MPCLSNTVFLDFEASSLGKQGYPIEVAWAFANGEEESHLIRPAASWTDWDTKAERIHGICREQLKSEGTPLEDVARRMISVLKGRALYATAPSWDGKWLSKLLRAAGLPRHALRLEDTEMAHKRVMRDVLRAAQVPDDLHRTLMQDVLAQAHRSNDELGPAAHRALADAQRERRLWLDIRRRAEEIAAQFQQPVIEPTRNR</sequence>
<comment type="caution">
    <text evidence="1">The sequence shown here is derived from an EMBL/GenBank/DDBJ whole genome shotgun (WGS) entry which is preliminary data.</text>
</comment>
<organism evidence="1 2">
    <name type="scientific">Microvirga tunisiensis</name>
    <dbReference type="NCBI Taxonomy" id="2108360"/>
    <lineage>
        <taxon>Bacteria</taxon>
        <taxon>Pseudomonadati</taxon>
        <taxon>Pseudomonadota</taxon>
        <taxon>Alphaproteobacteria</taxon>
        <taxon>Hyphomicrobiales</taxon>
        <taxon>Methylobacteriaceae</taxon>
        <taxon>Microvirga</taxon>
    </lineage>
</organism>
<protein>
    <submittedName>
        <fullName evidence="1">Transcriptional regulator</fullName>
    </submittedName>
</protein>
<dbReference type="EMBL" id="VOSK01000420">
    <property type="protein sequence ID" value="MPR30673.1"/>
    <property type="molecule type" value="Genomic_DNA"/>
</dbReference>
<dbReference type="Proteomes" id="UP000403266">
    <property type="component" value="Unassembled WGS sequence"/>
</dbReference>
<dbReference type="GO" id="GO:0003676">
    <property type="term" value="F:nucleic acid binding"/>
    <property type="evidence" value="ECO:0007669"/>
    <property type="project" value="InterPro"/>
</dbReference>
<keyword evidence="2" id="KW-1185">Reference proteome</keyword>
<dbReference type="Gene3D" id="3.30.420.10">
    <property type="entry name" value="Ribonuclease H-like superfamily/Ribonuclease H"/>
    <property type="match status" value="1"/>
</dbReference>
<evidence type="ECO:0000313" key="2">
    <source>
        <dbReference type="Proteomes" id="UP000403266"/>
    </source>
</evidence>
<dbReference type="InterPro" id="IPR012337">
    <property type="entry name" value="RNaseH-like_sf"/>
</dbReference>
<accession>A0A5N7MUL2</accession>
<reference evidence="1 2" key="1">
    <citation type="journal article" date="2019" name="Syst. Appl. Microbiol.">
        <title>Microvirga tunisiensis sp. nov., a root nodule symbiotic bacterium isolated from Lupinus micranthus and L. luteus grown in Northern Tunisia.</title>
        <authorList>
            <person name="Msaddak A."/>
            <person name="Rejili M."/>
            <person name="Duran D."/>
            <person name="Mars M."/>
            <person name="Palacios J.M."/>
            <person name="Ruiz-Argueso T."/>
            <person name="Rey L."/>
            <person name="Imperial J."/>
        </authorList>
    </citation>
    <scope>NUCLEOTIDE SEQUENCE [LARGE SCALE GENOMIC DNA]</scope>
    <source>
        <strain evidence="1 2">Lmie10</strain>
    </source>
</reference>
<dbReference type="SUPFAM" id="SSF53098">
    <property type="entry name" value="Ribonuclease H-like"/>
    <property type="match status" value="1"/>
</dbReference>
<proteinExistence type="predicted"/>
<evidence type="ECO:0000313" key="1">
    <source>
        <dbReference type="EMBL" id="MPR30673.1"/>
    </source>
</evidence>